<dbReference type="GO" id="GO:0097169">
    <property type="term" value="C:AIM2 inflammasome complex"/>
    <property type="evidence" value="ECO:0007669"/>
    <property type="project" value="TreeGrafter"/>
</dbReference>
<dbReference type="GO" id="GO:0050727">
    <property type="term" value="P:regulation of inflammatory response"/>
    <property type="evidence" value="ECO:0007669"/>
    <property type="project" value="TreeGrafter"/>
</dbReference>
<dbReference type="InterPro" id="IPR001315">
    <property type="entry name" value="CARD"/>
</dbReference>
<dbReference type="GO" id="GO:0004197">
    <property type="term" value="F:cysteine-type endopeptidase activity"/>
    <property type="evidence" value="ECO:0007669"/>
    <property type="project" value="InterPro"/>
</dbReference>
<dbReference type="InterPro" id="IPR033139">
    <property type="entry name" value="Caspase_cys_AS"/>
</dbReference>
<dbReference type="InterPro" id="IPR029030">
    <property type="entry name" value="Caspase-like_dom_sf"/>
</dbReference>
<dbReference type="SMART" id="SM00115">
    <property type="entry name" value="CASc"/>
    <property type="match status" value="1"/>
</dbReference>
<dbReference type="Pfam" id="PF00619">
    <property type="entry name" value="CARD"/>
    <property type="match status" value="1"/>
</dbReference>
<feature type="active site" evidence="2">
    <location>
        <position position="220"/>
    </location>
</feature>
<dbReference type="PROSITE" id="PS50209">
    <property type="entry name" value="CARD"/>
    <property type="match status" value="1"/>
</dbReference>
<dbReference type="GeneID" id="103067193"/>
<organism evidence="7 8">
    <name type="scientific">Python bivittatus</name>
    <name type="common">Burmese python</name>
    <name type="synonym">Python molurus bivittatus</name>
    <dbReference type="NCBI Taxonomy" id="176946"/>
    <lineage>
        <taxon>Eukaryota</taxon>
        <taxon>Metazoa</taxon>
        <taxon>Chordata</taxon>
        <taxon>Craniata</taxon>
        <taxon>Vertebrata</taxon>
        <taxon>Euteleostomi</taxon>
        <taxon>Lepidosauria</taxon>
        <taxon>Squamata</taxon>
        <taxon>Bifurcata</taxon>
        <taxon>Unidentata</taxon>
        <taxon>Episquamata</taxon>
        <taxon>Toxicofera</taxon>
        <taxon>Serpentes</taxon>
        <taxon>Henophidia</taxon>
        <taxon>Pythonidae</taxon>
        <taxon>Python</taxon>
    </lineage>
</organism>
<dbReference type="GO" id="GO:0072559">
    <property type="term" value="C:NLRP3 inflammasome complex"/>
    <property type="evidence" value="ECO:0007669"/>
    <property type="project" value="TreeGrafter"/>
</dbReference>
<accession>A0A9F2RAG0</accession>
<dbReference type="GO" id="GO:0072557">
    <property type="term" value="C:IPAF inflammasome complex"/>
    <property type="evidence" value="ECO:0007669"/>
    <property type="project" value="TreeGrafter"/>
</dbReference>
<dbReference type="SUPFAM" id="SSF52129">
    <property type="entry name" value="Caspase-like"/>
    <property type="match status" value="1"/>
</dbReference>
<dbReference type="SUPFAM" id="SSF47986">
    <property type="entry name" value="DEATH domain"/>
    <property type="match status" value="1"/>
</dbReference>
<evidence type="ECO:0000259" key="5">
    <source>
        <dbReference type="PROSITE" id="PS50208"/>
    </source>
</evidence>
<feature type="domain" description="CARD" evidence="6">
    <location>
        <begin position="1"/>
        <end position="90"/>
    </location>
</feature>
<reference evidence="8" key="1">
    <citation type="submission" date="2025-08" db="UniProtKB">
        <authorList>
            <consortium name="RefSeq"/>
        </authorList>
    </citation>
    <scope>IDENTIFICATION</scope>
    <source>
        <tissue evidence="8">Liver</tissue>
    </source>
</reference>
<dbReference type="AlphaFoldDB" id="A0A9F2RAG0"/>
<dbReference type="InterPro" id="IPR002398">
    <property type="entry name" value="Pept_C14"/>
</dbReference>
<dbReference type="CDD" id="cd00032">
    <property type="entry name" value="CASc"/>
    <property type="match status" value="1"/>
</dbReference>
<dbReference type="InterPro" id="IPR011600">
    <property type="entry name" value="Pept_C14_caspase"/>
</dbReference>
<dbReference type="RefSeq" id="XP_007440826.1">
    <property type="nucleotide sequence ID" value="XM_007440764.2"/>
</dbReference>
<dbReference type="PRINTS" id="PR00376">
    <property type="entry name" value="IL1BCENZYME"/>
</dbReference>
<proteinExistence type="inferred from homology"/>
<evidence type="ECO:0000256" key="3">
    <source>
        <dbReference type="RuleBase" id="RU003971"/>
    </source>
</evidence>
<dbReference type="InterPro" id="IPR001309">
    <property type="entry name" value="Pept_C14_p20"/>
</dbReference>
<dbReference type="OrthoDB" id="6097640at2759"/>
<protein>
    <submittedName>
        <fullName evidence="8">Caspase-1-like</fullName>
    </submittedName>
</protein>
<feature type="domain" description="Caspase family p10" evidence="4">
    <location>
        <begin position="303"/>
        <end position="386"/>
    </location>
</feature>
<dbReference type="PANTHER" id="PTHR47901">
    <property type="entry name" value="CASPASE RECRUITMENT DOMAIN-CONTAINING PROTEIN 18"/>
    <property type="match status" value="1"/>
</dbReference>
<evidence type="ECO:0000256" key="2">
    <source>
        <dbReference type="PIRSR" id="PIRSR038001-1"/>
    </source>
</evidence>
<gene>
    <name evidence="8" type="primary">LOC103067193</name>
</gene>
<dbReference type="InterPro" id="IPR011029">
    <property type="entry name" value="DEATH-like_dom_sf"/>
</dbReference>
<comment type="similarity">
    <text evidence="1 3">Belongs to the peptidase C14A family.</text>
</comment>
<dbReference type="InterPro" id="IPR002138">
    <property type="entry name" value="Pept_C14_p10"/>
</dbReference>
<dbReference type="PROSITE" id="PS50207">
    <property type="entry name" value="CASPASE_P10"/>
    <property type="match status" value="1"/>
</dbReference>
<dbReference type="KEGG" id="pbi:103067193"/>
<name>A0A9F2RAG0_PYTBI</name>
<evidence type="ECO:0000259" key="4">
    <source>
        <dbReference type="PROSITE" id="PS50207"/>
    </source>
</evidence>
<dbReference type="PROSITE" id="PS50208">
    <property type="entry name" value="CASPASE_P20"/>
    <property type="match status" value="1"/>
</dbReference>
<dbReference type="Proteomes" id="UP000695026">
    <property type="component" value="Unplaced"/>
</dbReference>
<dbReference type="SMART" id="SM00114">
    <property type="entry name" value="CARD"/>
    <property type="match status" value="1"/>
</dbReference>
<evidence type="ECO:0000313" key="8">
    <source>
        <dbReference type="RefSeq" id="XP_007440826.1"/>
    </source>
</evidence>
<feature type="domain" description="Caspase family p20" evidence="5">
    <location>
        <begin position="144"/>
        <end position="272"/>
    </location>
</feature>
<evidence type="ECO:0000259" key="6">
    <source>
        <dbReference type="PROSITE" id="PS50209"/>
    </source>
</evidence>
<evidence type="ECO:0000256" key="1">
    <source>
        <dbReference type="ARBA" id="ARBA00010134"/>
    </source>
</evidence>
<dbReference type="Gene3D" id="3.40.50.1460">
    <property type="match status" value="1"/>
</dbReference>
<dbReference type="Pfam" id="PF00656">
    <property type="entry name" value="Peptidase_C14"/>
    <property type="match status" value="1"/>
</dbReference>
<dbReference type="OMA" id="QYIVQVF"/>
<dbReference type="CDD" id="cd08325">
    <property type="entry name" value="CARD_CASP1-like"/>
    <property type="match status" value="1"/>
</dbReference>
<evidence type="ECO:0000313" key="7">
    <source>
        <dbReference type="Proteomes" id="UP000695026"/>
    </source>
</evidence>
<feature type="active site" evidence="2">
    <location>
        <position position="268"/>
    </location>
</feature>
<dbReference type="PANTHER" id="PTHR47901:SF3">
    <property type="entry name" value="CASPASE-1"/>
    <property type="match status" value="1"/>
</dbReference>
<dbReference type="PIRSF" id="PIRSF038001">
    <property type="entry name" value="Caspase_ICE"/>
    <property type="match status" value="1"/>
</dbReference>
<dbReference type="GO" id="GO:0042981">
    <property type="term" value="P:regulation of apoptotic process"/>
    <property type="evidence" value="ECO:0007669"/>
    <property type="project" value="InterPro"/>
</dbReference>
<dbReference type="InterPro" id="IPR015917">
    <property type="entry name" value="Pept_C14A"/>
</dbReference>
<dbReference type="GO" id="GO:0006508">
    <property type="term" value="P:proteolysis"/>
    <property type="evidence" value="ECO:0007669"/>
    <property type="project" value="InterPro"/>
</dbReference>
<dbReference type="PROSITE" id="PS01122">
    <property type="entry name" value="CASPASE_CYS"/>
    <property type="match status" value="1"/>
</dbReference>
<sequence length="388" mass="44001">MADKKLMEVRTQFVESINKPVISQLLDDLLSEKVLNDEEVDEVKENAKKRSQARLLIDHVRSKGPEASRFLIIFLQARDAFLAEKLGLQNFLSVCQSTEGNISKEEVPSLESRNGIMLCPLNLFQKIQASEGKEIYPIKDPRTRMRLALIICNIKFDHLPDREGADVDLEQMKLLLEGLGYNVDVKTNLNSQDMTTCLENFAAREEHKASDGMFVVLMSHGFQGSLCGVHSKGRQCDSFSINTIFSTFNNKNCPALRGKPKVVIIQACRGEERGYIYVEDSATSAPTYVNSVSWSPMQLQTDAIQKVHVESDFICLYSTTLDHLSWRSPTTGSVFINQLIDNIKKHAWNCNLEEVFRKVLQHFTSNPCQMPSKDRTTLTKKFYLFPGH</sequence>
<dbReference type="Gene3D" id="1.10.533.10">
    <property type="entry name" value="Death Domain, Fas"/>
    <property type="match status" value="1"/>
</dbReference>
<keyword evidence="7" id="KW-1185">Reference proteome</keyword>
<dbReference type="FunFam" id="3.40.50.1460:FF:000007">
    <property type="entry name" value="Caspase-1"/>
    <property type="match status" value="1"/>
</dbReference>